<dbReference type="Proteomes" id="UP000007517">
    <property type="component" value="Chromosome"/>
</dbReference>
<evidence type="ECO:0000313" key="2">
    <source>
        <dbReference type="Proteomes" id="UP000007517"/>
    </source>
</evidence>
<organism evidence="1 2">
    <name type="scientific">Blastococcus saxobsidens (strain DD2)</name>
    <dbReference type="NCBI Taxonomy" id="1146883"/>
    <lineage>
        <taxon>Bacteria</taxon>
        <taxon>Bacillati</taxon>
        <taxon>Actinomycetota</taxon>
        <taxon>Actinomycetes</taxon>
        <taxon>Geodermatophilales</taxon>
        <taxon>Geodermatophilaceae</taxon>
        <taxon>Blastococcus</taxon>
    </lineage>
</organism>
<dbReference type="KEGG" id="bsd:BLASA_3397"/>
<dbReference type="HOGENOM" id="CLU_2858788_0_0_11"/>
<accession>H6RS71</accession>
<reference evidence="2" key="2">
    <citation type="submission" date="2012-02" db="EMBL/GenBank/DDBJ databases">
        <title>Complete genome sequence of Blastococcus saxobsidens strain DD2.</title>
        <authorList>
            <person name="Genoscope."/>
        </authorList>
    </citation>
    <scope>NUCLEOTIDE SEQUENCE [LARGE SCALE GENOMIC DNA]</scope>
    <source>
        <strain evidence="2">DD2</strain>
    </source>
</reference>
<sequence length="64" mass="6717">MVVLWVQGYSEHGRPCRAGTAVGSPVRVTSLTASNLLAVVSTPGMRGMKETVRSSPTSLELSLS</sequence>
<gene>
    <name evidence="1" type="ordered locus">BLASA_3397</name>
</gene>
<proteinExistence type="predicted"/>
<dbReference type="EMBL" id="FO117623">
    <property type="protein sequence ID" value="CCG04265.1"/>
    <property type="molecule type" value="Genomic_DNA"/>
</dbReference>
<protein>
    <submittedName>
        <fullName evidence="1">Uncharacterized protein</fullName>
    </submittedName>
</protein>
<dbReference type="STRING" id="1146883.BLASA_3397"/>
<keyword evidence="2" id="KW-1185">Reference proteome</keyword>
<reference evidence="1 2" key="1">
    <citation type="journal article" date="2012" name="J. Bacteriol.">
        <title>Genome Sequence of Blastococcus saxobsidens DD2, a Stone-Inhabiting Bacterium.</title>
        <authorList>
            <person name="Chouaia B."/>
            <person name="Crotti E."/>
            <person name="Brusetti L."/>
            <person name="Daffonchio D."/>
            <person name="Essoussi I."/>
            <person name="Nouioui I."/>
            <person name="Sbissi I."/>
            <person name="Ghodhbane-Gtari F."/>
            <person name="Gtari M."/>
            <person name="Vacherie B."/>
            <person name="Barbe V."/>
            <person name="Medigue C."/>
            <person name="Gury J."/>
            <person name="Pujic P."/>
            <person name="Normand P."/>
        </authorList>
    </citation>
    <scope>NUCLEOTIDE SEQUENCE [LARGE SCALE GENOMIC DNA]</scope>
    <source>
        <strain evidence="1 2">DD2</strain>
    </source>
</reference>
<dbReference type="AlphaFoldDB" id="H6RS71"/>
<name>H6RS71_BLASD</name>
<evidence type="ECO:0000313" key="1">
    <source>
        <dbReference type="EMBL" id="CCG04265.1"/>
    </source>
</evidence>